<dbReference type="AlphaFoldDB" id="A0A158D5P9"/>
<evidence type="ECO:0000313" key="1">
    <source>
        <dbReference type="EMBL" id="SAK89117.1"/>
    </source>
</evidence>
<gene>
    <name evidence="1" type="ORF">AWB83_05017</name>
</gene>
<organism evidence="1 2">
    <name type="scientific">Caballeronia ptereochthonis</name>
    <dbReference type="NCBI Taxonomy" id="1777144"/>
    <lineage>
        <taxon>Bacteria</taxon>
        <taxon>Pseudomonadati</taxon>
        <taxon>Pseudomonadota</taxon>
        <taxon>Betaproteobacteria</taxon>
        <taxon>Burkholderiales</taxon>
        <taxon>Burkholderiaceae</taxon>
        <taxon>Caballeronia</taxon>
    </lineage>
</organism>
<sequence length="65" mass="7221">MEANTSAHFYAWIEDGEFPPDTSVPVSHRSSQVSAAPHYVAEICGRFASEKSEDEQKSCVIRGYN</sequence>
<dbReference type="EMBL" id="FCOB02000026">
    <property type="protein sequence ID" value="SAK89117.1"/>
    <property type="molecule type" value="Genomic_DNA"/>
</dbReference>
<comment type="caution">
    <text evidence="1">The sequence shown here is derived from an EMBL/GenBank/DDBJ whole genome shotgun (WGS) entry which is preliminary data.</text>
</comment>
<dbReference type="Proteomes" id="UP000054978">
    <property type="component" value="Unassembled WGS sequence"/>
</dbReference>
<reference evidence="1" key="1">
    <citation type="submission" date="2016-01" db="EMBL/GenBank/DDBJ databases">
        <authorList>
            <person name="Peeters C."/>
        </authorList>
    </citation>
    <scope>NUCLEOTIDE SEQUENCE [LARGE SCALE GENOMIC DNA]</scope>
    <source>
        <strain evidence="1">LMG 29326</strain>
    </source>
</reference>
<accession>A0A158D5P9</accession>
<proteinExistence type="predicted"/>
<dbReference type="RefSeq" id="WP_087048366.1">
    <property type="nucleotide sequence ID" value="NZ_FCOB02000026.1"/>
</dbReference>
<dbReference type="OrthoDB" id="9009966at2"/>
<evidence type="ECO:0000313" key="2">
    <source>
        <dbReference type="Proteomes" id="UP000054978"/>
    </source>
</evidence>
<name>A0A158D5P9_9BURK</name>
<keyword evidence="2" id="KW-1185">Reference proteome</keyword>
<protein>
    <submittedName>
        <fullName evidence="1">Molecular chaperone</fullName>
    </submittedName>
</protein>